<reference evidence="2 3" key="1">
    <citation type="submission" date="2015-02" db="EMBL/GenBank/DDBJ databases">
        <title>Whole genome shotgun sequencing of cultured foodborne pathogen.</title>
        <authorList>
            <person name="Timme R."/>
            <person name="Allard M.W."/>
            <person name="Strain E."/>
            <person name="Evans P.S."/>
            <person name="Brown E."/>
        </authorList>
    </citation>
    <scope>NUCLEOTIDE SEQUENCE [LARGE SCALE GENOMIC DNA]</scope>
    <source>
        <strain evidence="2 3">GCSL-TSO-24</strain>
    </source>
</reference>
<feature type="compositionally biased region" description="Low complexity" evidence="1">
    <location>
        <begin position="28"/>
        <end position="46"/>
    </location>
</feature>
<accession>A0A0D8LAN7</accession>
<comment type="caution">
    <text evidence="2">The sequence shown here is derived from an EMBL/GenBank/DDBJ whole genome shotgun (WGS) entry which is preliminary data.</text>
</comment>
<dbReference type="PATRIC" id="fig|582.24.peg.2485"/>
<organism evidence="2 3">
    <name type="scientific">Morganella morganii</name>
    <name type="common">Proteus morganii</name>
    <dbReference type="NCBI Taxonomy" id="582"/>
    <lineage>
        <taxon>Bacteria</taxon>
        <taxon>Pseudomonadati</taxon>
        <taxon>Pseudomonadota</taxon>
        <taxon>Gammaproteobacteria</taxon>
        <taxon>Enterobacterales</taxon>
        <taxon>Morganellaceae</taxon>
        <taxon>Morganella</taxon>
    </lineage>
</organism>
<gene>
    <name evidence="2" type="ORF">UA45_07955</name>
</gene>
<dbReference type="Proteomes" id="UP000032582">
    <property type="component" value="Unassembled WGS sequence"/>
</dbReference>
<evidence type="ECO:0000313" key="2">
    <source>
        <dbReference type="EMBL" id="KJF78161.1"/>
    </source>
</evidence>
<dbReference type="AlphaFoldDB" id="A0A0D8LAN7"/>
<evidence type="ECO:0000256" key="1">
    <source>
        <dbReference type="SAM" id="MobiDB-lite"/>
    </source>
</evidence>
<evidence type="ECO:0000313" key="3">
    <source>
        <dbReference type="Proteomes" id="UP000032582"/>
    </source>
</evidence>
<feature type="region of interest" description="Disordered" evidence="1">
    <location>
        <begin position="1"/>
        <end position="46"/>
    </location>
</feature>
<proteinExistence type="predicted"/>
<dbReference type="EMBL" id="JZSH01000070">
    <property type="protein sequence ID" value="KJF78161.1"/>
    <property type="molecule type" value="Genomic_DNA"/>
</dbReference>
<protein>
    <submittedName>
        <fullName evidence="2">Uncharacterized protein</fullName>
    </submittedName>
</protein>
<sequence length="77" mass="7177">MTLGNGGVLNSGAMSNSGTVDLTGGTLNLSAGGTSSATGGLTGNGTLSVTGGDLSVSAANSSLAGTTQIGKRLRHPA</sequence>
<name>A0A0D8LAN7_MORMO</name>